<proteinExistence type="predicted"/>
<dbReference type="AlphaFoldDB" id="D2VZU4"/>
<reference evidence="1 2" key="1">
    <citation type="journal article" date="2010" name="Cell">
        <title>The genome of Naegleria gruberi illuminates early eukaryotic versatility.</title>
        <authorList>
            <person name="Fritz-Laylin L.K."/>
            <person name="Prochnik S.E."/>
            <person name="Ginger M.L."/>
            <person name="Dacks J.B."/>
            <person name="Carpenter M.L."/>
            <person name="Field M.C."/>
            <person name="Kuo A."/>
            <person name="Paredez A."/>
            <person name="Chapman J."/>
            <person name="Pham J."/>
            <person name="Shu S."/>
            <person name="Neupane R."/>
            <person name="Cipriano M."/>
            <person name="Mancuso J."/>
            <person name="Tu H."/>
            <person name="Salamov A."/>
            <person name="Lindquist E."/>
            <person name="Shapiro H."/>
            <person name="Lucas S."/>
            <person name="Grigoriev I.V."/>
            <person name="Cande W.Z."/>
            <person name="Fulton C."/>
            <person name="Rokhsar D.S."/>
            <person name="Dawson S.C."/>
        </authorList>
    </citation>
    <scope>NUCLEOTIDE SEQUENCE [LARGE SCALE GENOMIC DNA]</scope>
    <source>
        <strain evidence="1 2">NEG-M</strain>
    </source>
</reference>
<dbReference type="RefSeq" id="XP_002670376.1">
    <property type="nucleotide sequence ID" value="XM_002670330.1"/>
</dbReference>
<protein>
    <recommendedName>
        <fullName evidence="3">F-box domain-containing protein</fullName>
    </recommendedName>
</protein>
<dbReference type="Proteomes" id="UP000006671">
    <property type="component" value="Unassembled WGS sequence"/>
</dbReference>
<organism evidence="2">
    <name type="scientific">Naegleria gruberi</name>
    <name type="common">Amoeba</name>
    <dbReference type="NCBI Taxonomy" id="5762"/>
    <lineage>
        <taxon>Eukaryota</taxon>
        <taxon>Discoba</taxon>
        <taxon>Heterolobosea</taxon>
        <taxon>Tetramitia</taxon>
        <taxon>Eutetramitia</taxon>
        <taxon>Vahlkampfiidae</taxon>
        <taxon>Naegleria</taxon>
    </lineage>
</organism>
<evidence type="ECO:0000313" key="1">
    <source>
        <dbReference type="EMBL" id="EFC37632.1"/>
    </source>
</evidence>
<keyword evidence="2" id="KW-1185">Reference proteome</keyword>
<dbReference type="EMBL" id="GG738916">
    <property type="protein sequence ID" value="EFC37632.1"/>
    <property type="molecule type" value="Genomic_DNA"/>
</dbReference>
<gene>
    <name evidence="1" type="ORF">NAEGRDRAFT_74620</name>
</gene>
<dbReference type="GeneID" id="8857541"/>
<accession>D2VZU4</accession>
<evidence type="ECO:0000313" key="2">
    <source>
        <dbReference type="Proteomes" id="UP000006671"/>
    </source>
</evidence>
<dbReference type="InParanoid" id="D2VZU4"/>
<name>D2VZU4_NAEGR</name>
<sequence>MSGLLHLLPPEVLTHSILAFIPHNSLIHLRLVCSEFDHFIWDYWKCTKTSYLIHFRMFDQQFIRIAQTYLSKLPKLRSITLQNLEEANQRFYDLEGDGLIKGLSYLNNIEYLDCHKLIKVKPSFVEELAEGGDLANTVTELVLPQFWAKPIHLDFTPFKKLKRLSFVKGVDEGFVGIAGIQFPPSLEYFMFGFTANNQILEPLSQCKNLKEIVLPEIISWSSISKLLKHLDLNSIIMRGVDAQTFPLQESTQFLTNVNTLQFTASRFNLKPLQSLKYLENLTINFSRDKNIDLLHSALSGLTNLKSIDFTFDEDTNYESKKTFPPVMFSKLHTLKIKNCLSSKAIMSLIVFLCSPSLKEISLCDEYIYDDIVSSPLLCLKNCPLLEKMVIDLPSSYLLDVFKFFKESNTVKLKVLKGYSFDEKLIDMCPNKHTVEELETSNNIVEALDLREFSNLRKMTLNNHDEDVIIELPNSLQHLKIENLHSSSNILKQIARLPFLKTLNLVIHNLRDEDLIEMIENMDDNPPISSLIIRYSEHLTNSIIGPLERKMVNLTTVLIDDCPKIRDCGEITLLEYEKRFVFSSIYSEFEQPPVERLHLFVKNNLGNLDGTPETIITKMKSQIELLTSSGKLTELYFTLVEFISRGYLSGADCKTTWFFYKHIINTYTENQNDRSTQRNTQRYLIDRIIHQISDEFMDGHREEILDCLSKNLHRFFSRFSDVAIILLNHNRYEQVLKYLPFVGLIRLNPVCQEVMKLFVEGKLRLLDYYSLSIIERVMDLFCRSGISVEYVRLLESFFQLVVQTYLIKTPSFPNANDLDKLDEIQNNIVQHQPAIENDYVDNYVQRVAIPSSSSEQMELSIDELVRLFSPHFAESEYTRINISPNEFKTKKFTIEGHEWLLSIDESVTFKLILSKPKLESGILFGHTIAHCCIIFPSGMTNFHVFTNKFIPQSDYSYNNHVSFPEEPFILCMKIVESKYYTVEEITSLLGDKTIQEPEVKALITKSAWLARKIHKNRLVQYKNVRVITTTDLSDHAFASQEMDIFGSKHILYIRPNVEGYFYIDFGTYLSSSPHLKLSYLIANETLDEESIAISKINKPLYETHDLNFLIFGYENIAIRGKSNIFEQGIYKPKIITKENGNTYYQFTVHLVIVLEDSLIGFEPVFSTNRLAGYDSSEFSDDDDLDVY</sequence>
<dbReference type="Gene3D" id="3.80.10.10">
    <property type="entry name" value="Ribonuclease Inhibitor"/>
    <property type="match status" value="2"/>
</dbReference>
<evidence type="ECO:0008006" key="3">
    <source>
        <dbReference type="Google" id="ProtNLM"/>
    </source>
</evidence>
<dbReference type="VEuPathDB" id="AmoebaDB:NAEGRDRAFT_74620"/>
<dbReference type="SUPFAM" id="SSF52047">
    <property type="entry name" value="RNI-like"/>
    <property type="match status" value="2"/>
</dbReference>
<dbReference type="KEGG" id="ngr:NAEGRDRAFT_74620"/>
<dbReference type="InterPro" id="IPR032675">
    <property type="entry name" value="LRR_dom_sf"/>
</dbReference>